<evidence type="ECO:0000313" key="12">
    <source>
        <dbReference type="EMBL" id="RII00536.1"/>
    </source>
</evidence>
<dbReference type="InterPro" id="IPR013750">
    <property type="entry name" value="GHMP_kinase_C_dom"/>
</dbReference>
<dbReference type="PANTHER" id="PTHR43527:SF2">
    <property type="entry name" value="4-DIPHOSPHOCYTIDYL-2-C-METHYL-D-ERYTHRITOL KINASE, CHLOROPLASTIC"/>
    <property type="match status" value="1"/>
</dbReference>
<evidence type="ECO:0000259" key="11">
    <source>
        <dbReference type="Pfam" id="PF08544"/>
    </source>
</evidence>
<evidence type="ECO:0000256" key="5">
    <source>
        <dbReference type="ARBA" id="ARBA00022741"/>
    </source>
</evidence>
<dbReference type="GO" id="GO:0016114">
    <property type="term" value="P:terpenoid biosynthetic process"/>
    <property type="evidence" value="ECO:0007669"/>
    <property type="project" value="UniProtKB-UniRule"/>
</dbReference>
<evidence type="ECO:0000256" key="8">
    <source>
        <dbReference type="ARBA" id="ARBA00032554"/>
    </source>
</evidence>
<gene>
    <name evidence="9" type="primary">ispE</name>
    <name evidence="12" type="ORF">B9J77_02065</name>
</gene>
<evidence type="ECO:0000259" key="10">
    <source>
        <dbReference type="Pfam" id="PF00288"/>
    </source>
</evidence>
<dbReference type="EC" id="2.7.1.148" evidence="2 9"/>
<feature type="active site" evidence="9">
    <location>
        <position position="22"/>
    </location>
</feature>
<dbReference type="GO" id="GO:0050515">
    <property type="term" value="F:4-(cytidine 5'-diphospho)-2-C-methyl-D-erythritol kinase activity"/>
    <property type="evidence" value="ECO:0007669"/>
    <property type="project" value="UniProtKB-UniRule"/>
</dbReference>
<dbReference type="InterPro" id="IPR006204">
    <property type="entry name" value="GHMP_kinase_N_dom"/>
</dbReference>
<dbReference type="InterPro" id="IPR004424">
    <property type="entry name" value="IspE"/>
</dbReference>
<keyword evidence="7 9" id="KW-0067">ATP-binding</keyword>
<feature type="binding site" evidence="9">
    <location>
        <begin position="105"/>
        <end position="115"/>
    </location>
    <ligand>
        <name>ATP</name>
        <dbReference type="ChEBI" id="CHEBI:30616"/>
    </ligand>
</feature>
<dbReference type="EMBL" id="NDHY01000003">
    <property type="protein sequence ID" value="RII00536.1"/>
    <property type="molecule type" value="Genomic_DNA"/>
</dbReference>
<feature type="domain" description="GHMP kinase C-terminal" evidence="11">
    <location>
        <begin position="215"/>
        <end position="278"/>
    </location>
</feature>
<evidence type="ECO:0000256" key="4">
    <source>
        <dbReference type="ARBA" id="ARBA00022679"/>
    </source>
</evidence>
<dbReference type="GO" id="GO:0019288">
    <property type="term" value="P:isopentenyl diphosphate biosynthetic process, methylerythritol 4-phosphate pathway"/>
    <property type="evidence" value="ECO:0007669"/>
    <property type="project" value="UniProtKB-UniRule"/>
</dbReference>
<evidence type="ECO:0000313" key="13">
    <source>
        <dbReference type="Proteomes" id="UP000266287"/>
    </source>
</evidence>
<dbReference type="NCBIfam" id="TIGR00154">
    <property type="entry name" value="ispE"/>
    <property type="match status" value="1"/>
</dbReference>
<comment type="pathway">
    <text evidence="9">Isoprenoid biosynthesis; isopentenyl diphosphate biosynthesis via DXP pathway; isopentenyl diphosphate from 1-deoxy-D-xylulose 5-phosphate: step 3/6.</text>
</comment>
<feature type="active site" evidence="9">
    <location>
        <position position="147"/>
    </location>
</feature>
<dbReference type="SUPFAM" id="SSF55060">
    <property type="entry name" value="GHMP Kinase, C-terminal domain"/>
    <property type="match status" value="1"/>
</dbReference>
<dbReference type="GO" id="GO:0005524">
    <property type="term" value="F:ATP binding"/>
    <property type="evidence" value="ECO:0007669"/>
    <property type="project" value="UniProtKB-UniRule"/>
</dbReference>
<dbReference type="Gene3D" id="3.30.70.890">
    <property type="entry name" value="GHMP kinase, C-terminal domain"/>
    <property type="match status" value="1"/>
</dbReference>
<name>A0A399FYJ0_UNCN2</name>
<evidence type="ECO:0000256" key="9">
    <source>
        <dbReference type="HAMAP-Rule" id="MF_00061"/>
    </source>
</evidence>
<keyword evidence="5 9" id="KW-0547">Nucleotide-binding</keyword>
<accession>A0A399FYJ0</accession>
<dbReference type="HAMAP" id="MF_00061">
    <property type="entry name" value="IspE"/>
    <property type="match status" value="1"/>
</dbReference>
<comment type="function">
    <text evidence="9">Catalyzes the phosphorylation of the position 2 hydroxy group of 4-diphosphocytidyl-2C-methyl-D-erythritol.</text>
</comment>
<reference evidence="12 13" key="1">
    <citation type="submission" date="2018-08" db="EMBL/GenBank/DDBJ databases">
        <title>Draft genome of candidate division NPL-UPA2 bacterium Unc8 that adapted to ultra-basic serpentinizing groundwater.</title>
        <authorList>
            <person name="Ishii S."/>
            <person name="Suzuki S."/>
            <person name="Nealson K.H."/>
        </authorList>
    </citation>
    <scope>NUCLEOTIDE SEQUENCE [LARGE SCALE GENOMIC DNA]</scope>
    <source>
        <strain evidence="12">Unc8</strain>
    </source>
</reference>
<dbReference type="PANTHER" id="PTHR43527">
    <property type="entry name" value="4-DIPHOSPHOCYTIDYL-2-C-METHYL-D-ERYTHRITOL KINASE, CHLOROPLASTIC"/>
    <property type="match status" value="1"/>
</dbReference>
<dbReference type="UniPathway" id="UPA00056">
    <property type="reaction ID" value="UER00094"/>
</dbReference>
<dbReference type="Proteomes" id="UP000266287">
    <property type="component" value="Unassembled WGS sequence"/>
</dbReference>
<evidence type="ECO:0000256" key="6">
    <source>
        <dbReference type="ARBA" id="ARBA00022777"/>
    </source>
</evidence>
<sequence>MSKANSYTNGVNNRVKVISPAKINLFLNVLKKRDDGYHEIETVLQAIGLYDELSLIEINQGVEVMSLEGVTPSGKANLIYQAANIILENCKIKKGVRIKLKKRIPVAAGLGGGSSNAAATLVGLNELWKLNLSRTHLVELAASLGSDVPFFISGGRAVGTGRGDKITSLANWQHFWLILLIPKFSILTRHAYQNLNLINERSQLKTVLSCLEGGNLEKALYNRFEEVITKKYPVVGIMKDELRSLGAEGALMSGSGPAVFGVVRQRAHAEKIAMAVQREVVYVVKTSLEGVKVVKEKLLN</sequence>
<comment type="similarity">
    <text evidence="1 9">Belongs to the GHMP kinase family. IspE subfamily.</text>
</comment>
<feature type="domain" description="GHMP kinase N-terminal" evidence="10">
    <location>
        <begin position="77"/>
        <end position="155"/>
    </location>
</feature>
<dbReference type="Gene3D" id="3.30.230.10">
    <property type="match status" value="1"/>
</dbReference>
<evidence type="ECO:0000256" key="7">
    <source>
        <dbReference type="ARBA" id="ARBA00022840"/>
    </source>
</evidence>
<evidence type="ECO:0000256" key="3">
    <source>
        <dbReference type="ARBA" id="ARBA00017473"/>
    </source>
</evidence>
<keyword evidence="9" id="KW-0414">Isoprene biosynthesis</keyword>
<protein>
    <recommendedName>
        <fullName evidence="3 9">4-diphosphocytidyl-2-C-methyl-D-erythritol kinase</fullName>
        <shortName evidence="9">CMK</shortName>
        <ecNumber evidence="2 9">2.7.1.148</ecNumber>
    </recommendedName>
    <alternativeName>
        <fullName evidence="8 9">4-(cytidine-5'-diphospho)-2-C-methyl-D-erythritol kinase</fullName>
    </alternativeName>
</protein>
<dbReference type="InterPro" id="IPR014721">
    <property type="entry name" value="Ribsml_uS5_D2-typ_fold_subgr"/>
</dbReference>
<evidence type="ECO:0000256" key="2">
    <source>
        <dbReference type="ARBA" id="ARBA00012052"/>
    </source>
</evidence>
<comment type="catalytic activity">
    <reaction evidence="9">
        <text>4-CDP-2-C-methyl-D-erythritol + ATP = 4-CDP-2-C-methyl-D-erythritol 2-phosphate + ADP + H(+)</text>
        <dbReference type="Rhea" id="RHEA:18437"/>
        <dbReference type="ChEBI" id="CHEBI:15378"/>
        <dbReference type="ChEBI" id="CHEBI:30616"/>
        <dbReference type="ChEBI" id="CHEBI:57823"/>
        <dbReference type="ChEBI" id="CHEBI:57919"/>
        <dbReference type="ChEBI" id="CHEBI:456216"/>
        <dbReference type="EC" id="2.7.1.148"/>
    </reaction>
</comment>
<organism evidence="12 13">
    <name type="scientific">candidate division NPL-UPA2 bacterium Unc8</name>
    <dbReference type="NCBI Taxonomy" id="1980939"/>
    <lineage>
        <taxon>Bacteria</taxon>
    </lineage>
</organism>
<evidence type="ECO:0000256" key="1">
    <source>
        <dbReference type="ARBA" id="ARBA00009684"/>
    </source>
</evidence>
<dbReference type="InterPro" id="IPR020568">
    <property type="entry name" value="Ribosomal_Su5_D2-typ_SF"/>
</dbReference>
<dbReference type="InterPro" id="IPR036554">
    <property type="entry name" value="GHMP_kinase_C_sf"/>
</dbReference>
<proteinExistence type="inferred from homology"/>
<dbReference type="AlphaFoldDB" id="A0A399FYJ0"/>
<dbReference type="Pfam" id="PF08544">
    <property type="entry name" value="GHMP_kinases_C"/>
    <property type="match status" value="1"/>
</dbReference>
<comment type="caution">
    <text evidence="12">The sequence shown here is derived from an EMBL/GenBank/DDBJ whole genome shotgun (WGS) entry which is preliminary data.</text>
</comment>
<dbReference type="SUPFAM" id="SSF54211">
    <property type="entry name" value="Ribosomal protein S5 domain 2-like"/>
    <property type="match status" value="1"/>
</dbReference>
<keyword evidence="6 9" id="KW-0418">Kinase</keyword>
<dbReference type="Pfam" id="PF00288">
    <property type="entry name" value="GHMP_kinases_N"/>
    <property type="match status" value="1"/>
</dbReference>
<keyword evidence="4 9" id="KW-0808">Transferase</keyword>
<dbReference type="PIRSF" id="PIRSF010376">
    <property type="entry name" value="IspE"/>
    <property type="match status" value="1"/>
</dbReference>